<name>A0A023FR67_AMBCJ</name>
<dbReference type="SUPFAM" id="SSF158997">
    <property type="entry name" value="Trm112p-like"/>
    <property type="match status" value="1"/>
</dbReference>
<proteinExistence type="evidence at transcript level"/>
<dbReference type="InterPro" id="IPR005651">
    <property type="entry name" value="Trm112-like"/>
</dbReference>
<evidence type="ECO:0000256" key="2">
    <source>
        <dbReference type="ARBA" id="ARBA00040939"/>
    </source>
</evidence>
<dbReference type="AlphaFoldDB" id="A0A023FR67"/>
<reference evidence="3" key="1">
    <citation type="submission" date="2014-03" db="EMBL/GenBank/DDBJ databases">
        <title>The sialotranscriptome of Amblyomma triste, Amblyomma parvum and Amblyomma cajennense ticks, uncovered by 454-based RNA-seq.</title>
        <authorList>
            <person name="Garcia G.R."/>
            <person name="Gardinassi L.G."/>
            <person name="Ribeiro J.M."/>
            <person name="Anatriello E."/>
            <person name="Ferreira B.R."/>
            <person name="Moreira H.N."/>
            <person name="Mafra C."/>
            <person name="Olegario M.M."/>
            <person name="Szabo P.J."/>
            <person name="Miranda-Santos I.K."/>
            <person name="Maruyama S.R."/>
        </authorList>
    </citation>
    <scope>NUCLEOTIDE SEQUENCE</scope>
    <source>
        <strain evidence="3">Uberlandia</strain>
        <tissue evidence="3">Salivary glands</tissue>
    </source>
</reference>
<sequence length="104" mass="11636">MLKQVVRASVQKRCVFLIRNVGVPRHGFCTYGPDDSRPLDAMHDVAVGFDEENLKFIVCPVTKKPLRYDSVKNVLISDELAKAYHIQNGIPNLLPNSAVSLDEL</sequence>
<dbReference type="Gene3D" id="2.20.25.10">
    <property type="match status" value="1"/>
</dbReference>
<evidence type="ECO:0000256" key="1">
    <source>
        <dbReference type="ARBA" id="ARBA00038479"/>
    </source>
</evidence>
<dbReference type="PANTHER" id="PTHR33505:SF4">
    <property type="entry name" value="PROTEIN PREY, MITOCHONDRIAL"/>
    <property type="match status" value="1"/>
</dbReference>
<dbReference type="PANTHER" id="PTHR33505">
    <property type="entry name" value="ZGC:162634"/>
    <property type="match status" value="1"/>
</dbReference>
<protein>
    <recommendedName>
        <fullName evidence="2">Protein preY, mitochondrial</fullName>
    </recommendedName>
</protein>
<dbReference type="Pfam" id="PF03966">
    <property type="entry name" value="Trm112p"/>
    <property type="match status" value="1"/>
</dbReference>
<accession>A0A023FR67</accession>
<comment type="similarity">
    <text evidence="1">Belongs to the PREY family.</text>
</comment>
<dbReference type="EMBL" id="GBBK01001367">
    <property type="protein sequence ID" value="JAC23115.1"/>
    <property type="molecule type" value="mRNA"/>
</dbReference>
<organism evidence="3">
    <name type="scientific">Amblyomma cajennense</name>
    <name type="common">Cayenne tick</name>
    <name type="synonym">Acarus cajennensis</name>
    <dbReference type="NCBI Taxonomy" id="34607"/>
    <lineage>
        <taxon>Eukaryota</taxon>
        <taxon>Metazoa</taxon>
        <taxon>Ecdysozoa</taxon>
        <taxon>Arthropoda</taxon>
        <taxon>Chelicerata</taxon>
        <taxon>Arachnida</taxon>
        <taxon>Acari</taxon>
        <taxon>Parasitiformes</taxon>
        <taxon>Ixodida</taxon>
        <taxon>Ixodoidea</taxon>
        <taxon>Ixodidae</taxon>
        <taxon>Amblyomminae</taxon>
        <taxon>Amblyomma</taxon>
    </lineage>
</organism>
<evidence type="ECO:0000313" key="3">
    <source>
        <dbReference type="EMBL" id="JAC23115.1"/>
    </source>
</evidence>